<reference evidence="6" key="2">
    <citation type="submission" date="2020-09" db="EMBL/GenBank/DDBJ databases">
        <authorList>
            <person name="Sun Q."/>
            <person name="Kim S."/>
        </authorList>
    </citation>
    <scope>NUCLEOTIDE SEQUENCE</scope>
    <source>
        <strain evidence="6">KCTC 42590</strain>
    </source>
</reference>
<evidence type="ECO:0000256" key="1">
    <source>
        <dbReference type="ARBA" id="ARBA00023015"/>
    </source>
</evidence>
<dbReference type="SUPFAM" id="SSF51206">
    <property type="entry name" value="cAMP-binding domain-like"/>
    <property type="match status" value="1"/>
</dbReference>
<dbReference type="InterPro" id="IPR013587">
    <property type="entry name" value="Nitrate/nitrite_sensing"/>
</dbReference>
<proteinExistence type="predicted"/>
<organism evidence="6 7">
    <name type="scientific">Kordiimonas sediminis</name>
    <dbReference type="NCBI Taxonomy" id="1735581"/>
    <lineage>
        <taxon>Bacteria</taxon>
        <taxon>Pseudomonadati</taxon>
        <taxon>Pseudomonadota</taxon>
        <taxon>Alphaproteobacteria</taxon>
        <taxon>Kordiimonadales</taxon>
        <taxon>Kordiimonadaceae</taxon>
        <taxon>Kordiimonas</taxon>
    </lineage>
</organism>
<keyword evidence="2" id="KW-0238">DNA-binding</keyword>
<evidence type="ECO:0008006" key="8">
    <source>
        <dbReference type="Google" id="ProtNLM"/>
    </source>
</evidence>
<dbReference type="CDD" id="cd00038">
    <property type="entry name" value="CAP_ED"/>
    <property type="match status" value="1"/>
</dbReference>
<dbReference type="InterPro" id="IPR018490">
    <property type="entry name" value="cNMP-bd_dom_sf"/>
</dbReference>
<dbReference type="Pfam" id="PF08376">
    <property type="entry name" value="NIT"/>
    <property type="match status" value="1"/>
</dbReference>
<dbReference type="Pfam" id="PF13545">
    <property type="entry name" value="HTH_Crp_2"/>
    <property type="match status" value="1"/>
</dbReference>
<dbReference type="GO" id="GO:0003700">
    <property type="term" value="F:DNA-binding transcription factor activity"/>
    <property type="evidence" value="ECO:0007669"/>
    <property type="project" value="TreeGrafter"/>
</dbReference>
<feature type="domain" description="Cyclic nucleotide-binding" evidence="4">
    <location>
        <begin position="230"/>
        <end position="316"/>
    </location>
</feature>
<sequence length="466" mass="52826">MENAYNIDLVSNYACTRLADLKRRLNGLDVLRDQVKTFQPTYTQAINSYTFEFNAPILETMVAIAQGCPKFVSPLVTAFSNFIQWKDRIGRERALGSRGFFTYAYRNPEFCDRMISLMAEQETYLNSFMAVASPRQISIVQNIVTSKRMQSVEEVRDLLKANSPTAKIEEYSGEQWFTMTTEVIDELREAEIELVKGLYGPEGEADFSPKLLSEHDEKSSLFPYLRSLTLFSTLSDQELMELSGFATVKTYNKGKLLFLQGEPASRIYIVISGWVKVYNGLETGEETILQMLTGGDTLLEAAVFLNTSAPVNAQIVEDAVLMSIPAPVIRQRVQSNNKLALSMLNNVSLKSQMLIYQIEQNRLKSARERVGWFLLRLMINQDPDDGVIHLPYDKSIIASYLNMRPETFSRALKKMRAEGFEVQNETITIPKGKTLCEFCDSYVANDCKRAGQPDCPHPDFVEIDLL</sequence>
<dbReference type="EMBL" id="BNCI01000002">
    <property type="protein sequence ID" value="GHF22220.1"/>
    <property type="molecule type" value="Genomic_DNA"/>
</dbReference>
<dbReference type="InterPro" id="IPR000595">
    <property type="entry name" value="cNMP-bd_dom"/>
</dbReference>
<evidence type="ECO:0000256" key="2">
    <source>
        <dbReference type="ARBA" id="ARBA00023125"/>
    </source>
</evidence>
<feature type="domain" description="HTH crp-type" evidence="5">
    <location>
        <begin position="364"/>
        <end position="433"/>
    </location>
</feature>
<gene>
    <name evidence="6" type="ORF">GCM10017044_15420</name>
</gene>
<keyword evidence="3" id="KW-0804">Transcription</keyword>
<dbReference type="InterPro" id="IPR036390">
    <property type="entry name" value="WH_DNA-bd_sf"/>
</dbReference>
<evidence type="ECO:0000313" key="7">
    <source>
        <dbReference type="Proteomes" id="UP000630923"/>
    </source>
</evidence>
<dbReference type="PANTHER" id="PTHR24567">
    <property type="entry name" value="CRP FAMILY TRANSCRIPTIONAL REGULATORY PROTEIN"/>
    <property type="match status" value="1"/>
</dbReference>
<keyword evidence="7" id="KW-1185">Reference proteome</keyword>
<dbReference type="PROSITE" id="PS50042">
    <property type="entry name" value="CNMP_BINDING_3"/>
    <property type="match status" value="1"/>
</dbReference>
<dbReference type="Gene3D" id="1.10.10.10">
    <property type="entry name" value="Winged helix-like DNA-binding domain superfamily/Winged helix DNA-binding domain"/>
    <property type="match status" value="1"/>
</dbReference>
<dbReference type="PANTHER" id="PTHR24567:SF26">
    <property type="entry name" value="REGULATORY PROTEIN YEIL"/>
    <property type="match status" value="1"/>
</dbReference>
<dbReference type="AlphaFoldDB" id="A0A919AQL4"/>
<dbReference type="InterPro" id="IPR050397">
    <property type="entry name" value="Env_Response_Regulators"/>
</dbReference>
<accession>A0A919AQL4</accession>
<dbReference type="SUPFAM" id="SSF46785">
    <property type="entry name" value="Winged helix' DNA-binding domain"/>
    <property type="match status" value="1"/>
</dbReference>
<name>A0A919AQL4_9PROT</name>
<dbReference type="GO" id="GO:0005829">
    <property type="term" value="C:cytosol"/>
    <property type="evidence" value="ECO:0007669"/>
    <property type="project" value="TreeGrafter"/>
</dbReference>
<evidence type="ECO:0000259" key="5">
    <source>
        <dbReference type="PROSITE" id="PS51063"/>
    </source>
</evidence>
<dbReference type="InterPro" id="IPR014710">
    <property type="entry name" value="RmlC-like_jellyroll"/>
</dbReference>
<dbReference type="Gene3D" id="2.60.120.10">
    <property type="entry name" value="Jelly Rolls"/>
    <property type="match status" value="1"/>
</dbReference>
<dbReference type="Proteomes" id="UP000630923">
    <property type="component" value="Unassembled WGS sequence"/>
</dbReference>
<reference evidence="6" key="1">
    <citation type="journal article" date="2014" name="Int. J. Syst. Evol. Microbiol.">
        <title>Complete genome sequence of Corynebacterium casei LMG S-19264T (=DSM 44701T), isolated from a smear-ripened cheese.</title>
        <authorList>
            <consortium name="US DOE Joint Genome Institute (JGI-PGF)"/>
            <person name="Walter F."/>
            <person name="Albersmeier A."/>
            <person name="Kalinowski J."/>
            <person name="Ruckert C."/>
        </authorList>
    </citation>
    <scope>NUCLEOTIDE SEQUENCE</scope>
    <source>
        <strain evidence="6">KCTC 42590</strain>
    </source>
</reference>
<evidence type="ECO:0000259" key="4">
    <source>
        <dbReference type="PROSITE" id="PS50042"/>
    </source>
</evidence>
<dbReference type="Pfam" id="PF00027">
    <property type="entry name" value="cNMP_binding"/>
    <property type="match status" value="1"/>
</dbReference>
<comment type="caution">
    <text evidence="6">The sequence shown here is derived from an EMBL/GenBank/DDBJ whole genome shotgun (WGS) entry which is preliminary data.</text>
</comment>
<evidence type="ECO:0000313" key="6">
    <source>
        <dbReference type="EMBL" id="GHF22220.1"/>
    </source>
</evidence>
<dbReference type="InterPro" id="IPR036388">
    <property type="entry name" value="WH-like_DNA-bd_sf"/>
</dbReference>
<keyword evidence="1" id="KW-0805">Transcription regulation</keyword>
<dbReference type="PROSITE" id="PS51063">
    <property type="entry name" value="HTH_CRP_2"/>
    <property type="match status" value="1"/>
</dbReference>
<dbReference type="InterPro" id="IPR012318">
    <property type="entry name" value="HTH_CRP"/>
</dbReference>
<dbReference type="GO" id="GO:0003677">
    <property type="term" value="F:DNA binding"/>
    <property type="evidence" value="ECO:0007669"/>
    <property type="project" value="UniProtKB-KW"/>
</dbReference>
<protein>
    <recommendedName>
        <fullName evidence="8">Crp/Fnr family transcriptional regulator</fullName>
    </recommendedName>
</protein>
<dbReference type="SMART" id="SM00100">
    <property type="entry name" value="cNMP"/>
    <property type="match status" value="1"/>
</dbReference>
<evidence type="ECO:0000256" key="3">
    <source>
        <dbReference type="ARBA" id="ARBA00023163"/>
    </source>
</evidence>